<organism evidence="2 3">
    <name type="scientific">Stieleria maiorica</name>
    <dbReference type="NCBI Taxonomy" id="2795974"/>
    <lineage>
        <taxon>Bacteria</taxon>
        <taxon>Pseudomonadati</taxon>
        <taxon>Planctomycetota</taxon>
        <taxon>Planctomycetia</taxon>
        <taxon>Pirellulales</taxon>
        <taxon>Pirellulaceae</taxon>
        <taxon>Stieleria</taxon>
    </lineage>
</organism>
<dbReference type="RefSeq" id="WP_167546534.1">
    <property type="nucleotide sequence ID" value="NZ_CP036264.1"/>
</dbReference>
<feature type="chain" id="PRO_5022682921" evidence="1">
    <location>
        <begin position="20"/>
        <end position="58"/>
    </location>
</feature>
<proteinExistence type="predicted"/>
<dbReference type="AlphaFoldDB" id="A0A5B9MHN6"/>
<dbReference type="KEGG" id="smam:Mal15_47100"/>
<evidence type="ECO:0000313" key="2">
    <source>
        <dbReference type="EMBL" id="QEG00639.1"/>
    </source>
</evidence>
<reference evidence="2 3" key="1">
    <citation type="submission" date="2019-02" db="EMBL/GenBank/DDBJ databases">
        <title>Planctomycetal bacteria perform biofilm scaping via a novel small molecule.</title>
        <authorList>
            <person name="Jeske O."/>
            <person name="Boedeker C."/>
            <person name="Wiegand S."/>
            <person name="Breitling P."/>
            <person name="Kallscheuer N."/>
            <person name="Jogler M."/>
            <person name="Rohde M."/>
            <person name="Petersen J."/>
            <person name="Medema M.H."/>
            <person name="Surup F."/>
            <person name="Jogler C."/>
        </authorList>
    </citation>
    <scope>NUCLEOTIDE SEQUENCE [LARGE SCALE GENOMIC DNA]</scope>
    <source>
        <strain evidence="2 3">Mal15</strain>
    </source>
</reference>
<dbReference type="PROSITE" id="PS51257">
    <property type="entry name" value="PROKAR_LIPOPROTEIN"/>
    <property type="match status" value="1"/>
</dbReference>
<feature type="signal peptide" evidence="1">
    <location>
        <begin position="1"/>
        <end position="19"/>
    </location>
</feature>
<dbReference type="EMBL" id="CP036264">
    <property type="protein sequence ID" value="QEG00639.1"/>
    <property type="molecule type" value="Genomic_DNA"/>
</dbReference>
<name>A0A5B9MHN6_9BACT</name>
<sequence precursor="true">MRATHDFYLFVLASLIALVACVSGCQQKETLLDVDTPNGGVEIQRDKDGGNVTVEIGE</sequence>
<dbReference type="Proteomes" id="UP000321353">
    <property type="component" value="Chromosome"/>
</dbReference>
<protein>
    <submittedName>
        <fullName evidence="2">Uncharacterized protein</fullName>
    </submittedName>
</protein>
<evidence type="ECO:0000313" key="3">
    <source>
        <dbReference type="Proteomes" id="UP000321353"/>
    </source>
</evidence>
<keyword evidence="3" id="KW-1185">Reference proteome</keyword>
<gene>
    <name evidence="2" type="ORF">Mal15_47100</name>
</gene>
<accession>A0A5B9MHN6</accession>
<evidence type="ECO:0000256" key="1">
    <source>
        <dbReference type="SAM" id="SignalP"/>
    </source>
</evidence>
<keyword evidence="1" id="KW-0732">Signal</keyword>